<feature type="region of interest" description="Disordered" evidence="1">
    <location>
        <begin position="61"/>
        <end position="92"/>
    </location>
</feature>
<accession>A0A9D4U451</accession>
<reference evidence="3" key="1">
    <citation type="submission" date="2021-01" db="EMBL/GenBank/DDBJ databases">
        <title>Adiantum capillus-veneris genome.</title>
        <authorList>
            <person name="Fang Y."/>
            <person name="Liao Q."/>
        </authorList>
    </citation>
    <scope>NUCLEOTIDE SEQUENCE</scope>
    <source>
        <strain evidence="3">H3</strain>
        <tissue evidence="3">Leaf</tissue>
    </source>
</reference>
<dbReference type="Proteomes" id="UP000886520">
    <property type="component" value="Chromosome 24"/>
</dbReference>
<evidence type="ECO:0000313" key="3">
    <source>
        <dbReference type="EMBL" id="KAI5060648.1"/>
    </source>
</evidence>
<proteinExistence type="predicted"/>
<evidence type="ECO:0000313" key="4">
    <source>
        <dbReference type="Proteomes" id="UP000886520"/>
    </source>
</evidence>
<dbReference type="PANTHER" id="PTHR37186:SF1">
    <property type="entry name" value="OS06G0524500 PROTEIN"/>
    <property type="match status" value="1"/>
</dbReference>
<evidence type="ECO:0000256" key="2">
    <source>
        <dbReference type="SAM" id="Phobius"/>
    </source>
</evidence>
<comment type="caution">
    <text evidence="3">The sequence shown here is derived from an EMBL/GenBank/DDBJ whole genome shotgun (WGS) entry which is preliminary data.</text>
</comment>
<protein>
    <recommendedName>
        <fullName evidence="5">Transmembrane protein</fullName>
    </recommendedName>
</protein>
<gene>
    <name evidence="3" type="ORF">GOP47_0025068</name>
</gene>
<organism evidence="3 4">
    <name type="scientific">Adiantum capillus-veneris</name>
    <name type="common">Maidenhair fern</name>
    <dbReference type="NCBI Taxonomy" id="13818"/>
    <lineage>
        <taxon>Eukaryota</taxon>
        <taxon>Viridiplantae</taxon>
        <taxon>Streptophyta</taxon>
        <taxon>Embryophyta</taxon>
        <taxon>Tracheophyta</taxon>
        <taxon>Polypodiopsida</taxon>
        <taxon>Polypodiidae</taxon>
        <taxon>Polypodiales</taxon>
        <taxon>Pteridineae</taxon>
        <taxon>Pteridaceae</taxon>
        <taxon>Vittarioideae</taxon>
        <taxon>Adiantum</taxon>
    </lineage>
</organism>
<evidence type="ECO:0000256" key="1">
    <source>
        <dbReference type="SAM" id="MobiDB-lite"/>
    </source>
</evidence>
<keyword evidence="2" id="KW-0812">Transmembrane</keyword>
<dbReference type="EMBL" id="JABFUD020000024">
    <property type="protein sequence ID" value="KAI5060648.1"/>
    <property type="molecule type" value="Genomic_DNA"/>
</dbReference>
<name>A0A9D4U451_ADICA</name>
<dbReference type="OrthoDB" id="1433814at2759"/>
<dbReference type="AlphaFoldDB" id="A0A9D4U451"/>
<feature type="transmembrane region" description="Helical" evidence="2">
    <location>
        <begin position="107"/>
        <end position="129"/>
    </location>
</feature>
<keyword evidence="2" id="KW-0472">Membrane</keyword>
<evidence type="ECO:0008006" key="5">
    <source>
        <dbReference type="Google" id="ProtNLM"/>
    </source>
</evidence>
<dbReference type="PANTHER" id="PTHR37186">
    <property type="entry name" value="OS06G0524500 PROTEIN"/>
    <property type="match status" value="1"/>
</dbReference>
<keyword evidence="2" id="KW-1133">Transmembrane helix</keyword>
<sequence length="152" mass="16929">MQIKVGAMPLMQMFTVSFVAHSRSSTMMRVAMKQVMEGYRSRAVAGAVAMAREEQTRRFSLFPRFPSDPQQQQEGLPPSKNPRDPENPDPATLREQWRYAISLYSRWYSHAWGTAILAGLSFFAIGWFVKGGNPLATKKAATPPADGTSDTS</sequence>
<keyword evidence="4" id="KW-1185">Reference proteome</keyword>